<dbReference type="PANTHER" id="PTHR46564:SF1">
    <property type="entry name" value="TRANSPOSASE"/>
    <property type="match status" value="1"/>
</dbReference>
<sequence length="191" mass="21366">MIRNNFTGSGDEFIFIDETSKNDRTTARHYGYAMSGERADYQHAFAQGIRYSVAAALSKQGYVAARVVEGSFDALEFYDFIVEDVLPQTNPFPDSRSVIVLDNCRIHHNDALADVIQAAGCMLLYLPPYSPDFNPIEESFSTFKQHIRRNRFEIEGAEDPVAALLEACSSITAEKAEAWFGHAGYIIAHNE</sequence>
<keyword evidence="3" id="KW-1185">Reference proteome</keyword>
<dbReference type="InterPro" id="IPR036397">
    <property type="entry name" value="RNaseH_sf"/>
</dbReference>
<gene>
    <name evidence="2" type="ORF">SCP_1202740</name>
</gene>
<dbReference type="InterPro" id="IPR038717">
    <property type="entry name" value="Tc1-like_DDE_dom"/>
</dbReference>
<comment type="caution">
    <text evidence="2">The sequence shown here is derived from an EMBL/GenBank/DDBJ whole genome shotgun (WGS) entry which is preliminary data.</text>
</comment>
<evidence type="ECO:0000313" key="3">
    <source>
        <dbReference type="Proteomes" id="UP000287166"/>
    </source>
</evidence>
<evidence type="ECO:0000313" key="2">
    <source>
        <dbReference type="EMBL" id="GBE88045.1"/>
    </source>
</evidence>
<dbReference type="OrthoDB" id="2266637at2759"/>
<accession>A0A401H0U6</accession>
<dbReference type="Gene3D" id="3.30.420.10">
    <property type="entry name" value="Ribonuclease H-like superfamily/Ribonuclease H"/>
    <property type="match status" value="1"/>
</dbReference>
<organism evidence="2 3">
    <name type="scientific">Sparassis crispa</name>
    <dbReference type="NCBI Taxonomy" id="139825"/>
    <lineage>
        <taxon>Eukaryota</taxon>
        <taxon>Fungi</taxon>
        <taxon>Dikarya</taxon>
        <taxon>Basidiomycota</taxon>
        <taxon>Agaricomycotina</taxon>
        <taxon>Agaricomycetes</taxon>
        <taxon>Polyporales</taxon>
        <taxon>Sparassidaceae</taxon>
        <taxon>Sparassis</taxon>
    </lineage>
</organism>
<dbReference type="InParanoid" id="A0A401H0U6"/>
<dbReference type="InterPro" id="IPR012337">
    <property type="entry name" value="RNaseH-like_sf"/>
</dbReference>
<protein>
    <recommendedName>
        <fullName evidence="1">Tc1-like transposase DDE domain-containing protein</fullName>
    </recommendedName>
</protein>
<name>A0A401H0U6_9APHY</name>
<dbReference type="GO" id="GO:0003676">
    <property type="term" value="F:nucleic acid binding"/>
    <property type="evidence" value="ECO:0007669"/>
    <property type="project" value="InterPro"/>
</dbReference>
<dbReference type="PANTHER" id="PTHR46564">
    <property type="entry name" value="TRANSPOSASE"/>
    <property type="match status" value="1"/>
</dbReference>
<dbReference type="EMBL" id="BFAD01000012">
    <property type="protein sequence ID" value="GBE88045.1"/>
    <property type="molecule type" value="Genomic_DNA"/>
</dbReference>
<proteinExistence type="predicted"/>
<evidence type="ECO:0000259" key="1">
    <source>
        <dbReference type="Pfam" id="PF13358"/>
    </source>
</evidence>
<dbReference type="STRING" id="139825.A0A401H0U6"/>
<dbReference type="GeneID" id="38784962"/>
<dbReference type="AlphaFoldDB" id="A0A401H0U6"/>
<dbReference type="SUPFAM" id="SSF53098">
    <property type="entry name" value="Ribonuclease H-like"/>
    <property type="match status" value="1"/>
</dbReference>
<dbReference type="RefSeq" id="XP_027618958.1">
    <property type="nucleotide sequence ID" value="XM_027763157.1"/>
</dbReference>
<dbReference type="Pfam" id="PF13358">
    <property type="entry name" value="DDE_3"/>
    <property type="match status" value="1"/>
</dbReference>
<dbReference type="Proteomes" id="UP000287166">
    <property type="component" value="Unassembled WGS sequence"/>
</dbReference>
<feature type="domain" description="Tc1-like transposase DDE" evidence="1">
    <location>
        <begin position="13"/>
        <end position="152"/>
    </location>
</feature>
<reference evidence="2 3" key="1">
    <citation type="journal article" date="2018" name="Sci. Rep.">
        <title>Genome sequence of the cauliflower mushroom Sparassis crispa (Hanabiratake) and its association with beneficial usage.</title>
        <authorList>
            <person name="Kiyama R."/>
            <person name="Furutani Y."/>
            <person name="Kawaguchi K."/>
            <person name="Nakanishi T."/>
        </authorList>
    </citation>
    <scope>NUCLEOTIDE SEQUENCE [LARGE SCALE GENOMIC DNA]</scope>
</reference>